<feature type="chain" id="PRO_5040323864" evidence="3">
    <location>
        <begin position="23"/>
        <end position="285"/>
    </location>
</feature>
<feature type="compositionally biased region" description="Low complexity" evidence="2">
    <location>
        <begin position="87"/>
        <end position="103"/>
    </location>
</feature>
<comment type="caution">
    <text evidence="5">The sequence shown here is derived from an EMBL/GenBank/DDBJ whole genome shotgun (WGS) entry which is preliminary data.</text>
</comment>
<dbReference type="InterPro" id="IPR001153">
    <property type="entry name" value="Barwin_dom"/>
</dbReference>
<proteinExistence type="predicted"/>
<name>A0A9N9EXA3_9GLOM</name>
<protein>
    <submittedName>
        <fullName evidence="5">8306_t:CDS:1</fullName>
    </submittedName>
</protein>
<evidence type="ECO:0000256" key="2">
    <source>
        <dbReference type="SAM" id="MobiDB-lite"/>
    </source>
</evidence>
<dbReference type="GO" id="GO:0042742">
    <property type="term" value="P:defense response to bacterium"/>
    <property type="evidence" value="ECO:0007669"/>
    <property type="project" value="InterPro"/>
</dbReference>
<evidence type="ECO:0000313" key="6">
    <source>
        <dbReference type="Proteomes" id="UP000789405"/>
    </source>
</evidence>
<feature type="domain" description="Barwin" evidence="4">
    <location>
        <begin position="201"/>
        <end position="247"/>
    </location>
</feature>
<dbReference type="CDD" id="cd22191">
    <property type="entry name" value="DPBB_RlpA_EXP_N-like"/>
    <property type="match status" value="1"/>
</dbReference>
<evidence type="ECO:0000313" key="5">
    <source>
        <dbReference type="EMBL" id="CAG8690873.1"/>
    </source>
</evidence>
<dbReference type="OrthoDB" id="623670at2759"/>
<dbReference type="InterPro" id="IPR051477">
    <property type="entry name" value="Expansin_CellWall"/>
</dbReference>
<keyword evidence="6" id="KW-1185">Reference proteome</keyword>
<evidence type="ECO:0000256" key="3">
    <source>
        <dbReference type="SAM" id="SignalP"/>
    </source>
</evidence>
<dbReference type="AlphaFoldDB" id="A0A9N9EXA3"/>
<dbReference type="Proteomes" id="UP000789405">
    <property type="component" value="Unassembled WGS sequence"/>
</dbReference>
<feature type="compositionally biased region" description="Polar residues" evidence="2">
    <location>
        <begin position="105"/>
        <end position="118"/>
    </location>
</feature>
<feature type="compositionally biased region" description="Polar residues" evidence="2">
    <location>
        <begin position="151"/>
        <end position="164"/>
    </location>
</feature>
<evidence type="ECO:0000259" key="4">
    <source>
        <dbReference type="Pfam" id="PF00967"/>
    </source>
</evidence>
<dbReference type="GO" id="GO:0050832">
    <property type="term" value="P:defense response to fungus"/>
    <property type="evidence" value="ECO:0007669"/>
    <property type="project" value="InterPro"/>
</dbReference>
<reference evidence="5" key="1">
    <citation type="submission" date="2021-06" db="EMBL/GenBank/DDBJ databases">
        <authorList>
            <person name="Kallberg Y."/>
            <person name="Tangrot J."/>
            <person name="Rosling A."/>
        </authorList>
    </citation>
    <scope>NUCLEOTIDE SEQUENCE</scope>
    <source>
        <strain evidence="5">MA453B</strain>
    </source>
</reference>
<keyword evidence="1 3" id="KW-0732">Signal</keyword>
<dbReference type="Gene3D" id="2.40.40.10">
    <property type="entry name" value="RlpA-like domain"/>
    <property type="match status" value="1"/>
</dbReference>
<feature type="compositionally biased region" description="Low complexity" evidence="2">
    <location>
        <begin position="131"/>
        <end position="150"/>
    </location>
</feature>
<gene>
    <name evidence="5" type="ORF">DERYTH_LOCUS12365</name>
</gene>
<feature type="signal peptide" evidence="3">
    <location>
        <begin position="1"/>
        <end position="22"/>
    </location>
</feature>
<accession>A0A9N9EXA3</accession>
<dbReference type="Pfam" id="PF00967">
    <property type="entry name" value="Barwin"/>
    <property type="match status" value="1"/>
</dbReference>
<organism evidence="5 6">
    <name type="scientific">Dentiscutata erythropus</name>
    <dbReference type="NCBI Taxonomy" id="1348616"/>
    <lineage>
        <taxon>Eukaryota</taxon>
        <taxon>Fungi</taxon>
        <taxon>Fungi incertae sedis</taxon>
        <taxon>Mucoromycota</taxon>
        <taxon>Glomeromycotina</taxon>
        <taxon>Glomeromycetes</taxon>
        <taxon>Diversisporales</taxon>
        <taxon>Gigasporaceae</taxon>
        <taxon>Dentiscutata</taxon>
    </lineage>
</organism>
<dbReference type="InterPro" id="IPR036908">
    <property type="entry name" value="RlpA-like_sf"/>
</dbReference>
<feature type="compositionally biased region" description="Polar residues" evidence="2">
    <location>
        <begin position="67"/>
        <end position="83"/>
    </location>
</feature>
<dbReference type="EMBL" id="CAJVPY010008058">
    <property type="protein sequence ID" value="CAG8690873.1"/>
    <property type="molecule type" value="Genomic_DNA"/>
</dbReference>
<sequence>MKSSSIFLSLSLLFAAVVLSSAAPFSSPTGVSSPNGDGDGEWFFGSAVSSNQNSKRDDNSGWILGVAQSSSQNPSQNLTQRDGSQLPPVNTPNTPTLNTKENPVPATQDTKDNPSAQSAPAIPKNKSPVQNAPATQNPPTTPNAKNTPETQSNPNAPSTPDVHTTFYKDNQLLNAACYGRNGLKPYNAKPTDYIAAIHMSDFEMCFKCIQVKNCETNKTTTVKVIDKCAGCAPGCIDLTQTAFKCLAPLDQGVINIAWRPITCPADGDWPDYEHDQSSSSSSSSN</sequence>
<dbReference type="SUPFAM" id="SSF50685">
    <property type="entry name" value="Barwin-like endoglucanases"/>
    <property type="match status" value="1"/>
</dbReference>
<feature type="region of interest" description="Disordered" evidence="2">
    <location>
        <begin position="25"/>
        <end position="164"/>
    </location>
</feature>
<dbReference type="PANTHER" id="PTHR31836:SF28">
    <property type="entry name" value="SRCR DOMAIN-CONTAINING PROTEIN-RELATED"/>
    <property type="match status" value="1"/>
</dbReference>
<evidence type="ECO:0000256" key="1">
    <source>
        <dbReference type="ARBA" id="ARBA00022729"/>
    </source>
</evidence>
<dbReference type="PANTHER" id="PTHR31836">
    <property type="match status" value="1"/>
</dbReference>